<dbReference type="GO" id="GO:0007508">
    <property type="term" value="P:larval heart development"/>
    <property type="evidence" value="ECO:0007669"/>
    <property type="project" value="TreeGrafter"/>
</dbReference>
<dbReference type="SUPFAM" id="SSF56672">
    <property type="entry name" value="DNA/RNA polymerases"/>
    <property type="match status" value="1"/>
</dbReference>
<organism evidence="3 4">
    <name type="scientific">Mytilus galloprovincialis</name>
    <name type="common">Mediterranean mussel</name>
    <dbReference type="NCBI Taxonomy" id="29158"/>
    <lineage>
        <taxon>Eukaryota</taxon>
        <taxon>Metazoa</taxon>
        <taxon>Spiralia</taxon>
        <taxon>Lophotrochozoa</taxon>
        <taxon>Mollusca</taxon>
        <taxon>Bivalvia</taxon>
        <taxon>Autobranchia</taxon>
        <taxon>Pteriomorphia</taxon>
        <taxon>Mytilida</taxon>
        <taxon>Mytiloidea</taxon>
        <taxon>Mytilidae</taxon>
        <taxon>Mytilinae</taxon>
        <taxon>Mytilus</taxon>
    </lineage>
</organism>
<evidence type="ECO:0008006" key="5">
    <source>
        <dbReference type="Google" id="ProtNLM"/>
    </source>
</evidence>
<comment type="caution">
    <text evidence="3">The sequence shown here is derived from an EMBL/GenBank/DDBJ whole genome shotgun (WGS) entry which is preliminary data.</text>
</comment>
<evidence type="ECO:0000313" key="4">
    <source>
        <dbReference type="Proteomes" id="UP000596742"/>
    </source>
</evidence>
<sequence length="599" mass="69622">MIIGITEVKPKNSAYKLNPAEFNLDLIDNYDLFSINIDSDKGRGMILYVHKTLGAKEVNMEINYEENIFVKIALNNNDALLLGLLYRSPSEIALSNNNSNLLNLITESTQKNFSHILLMGDINYPNIDWETHSCKSDNIESDEYKFTQCVQDNYLYQHVTKPTRWRGSDTPHVLDLIFTNEENMVSDIEYLSPLGKSDHCVIQFQYNCYTKLKIDNRTKICYDRGNYEDFNKEILETNWEVLLNQGDHIDKNWEKFHEKLLEMEKRYIPVKKIKTSTKRKSEFYMDKKTLEKIKKKNSLCRKSIATKDPSIRLEYNKVRNQVKTMTNKLKREHEKKLSTNAKKNPKAIWKYIKSKSKTRSGIGELLTDQNDETSRKTDDDKEKAEILATFFNSVFTKEPEGEVPTLPIKNTKNKMLQMDINKEEIAKILKGLKVEKSPGPDRIHPRILKELAESISTPLCIIFNQSIRNSTVPSRWKEAQISAIFKKGKKCIAGNYRPVSLTSVVCKVMEKLVREHIVKHMKINKFFTDRQYGFISGRSTSLQLLNVLDKWLEALDNGKSIDVIYMDYMKAAFDTVPHKRLMNKLRAYGTELSVLNWIC</sequence>
<protein>
    <recommendedName>
        <fullName evidence="5">Reverse transcriptase domain-containing protein</fullName>
    </recommendedName>
</protein>
<dbReference type="PANTHER" id="PTHR33395:SF22">
    <property type="entry name" value="REVERSE TRANSCRIPTASE DOMAIN-CONTAINING PROTEIN"/>
    <property type="match status" value="1"/>
</dbReference>
<accession>A0A8B6FY73</accession>
<dbReference type="Pfam" id="PF14529">
    <property type="entry name" value="Exo_endo_phos_2"/>
    <property type="match status" value="1"/>
</dbReference>
<dbReference type="InterPro" id="IPR000477">
    <property type="entry name" value="RT_dom"/>
</dbReference>
<dbReference type="Gene3D" id="3.60.10.10">
    <property type="entry name" value="Endonuclease/exonuclease/phosphatase"/>
    <property type="match status" value="1"/>
</dbReference>
<feature type="domain" description="Endonuclease/exonuclease/phosphatase" evidence="2">
    <location>
        <begin position="84"/>
        <end position="202"/>
    </location>
</feature>
<evidence type="ECO:0000313" key="3">
    <source>
        <dbReference type="EMBL" id="VDI55501.1"/>
    </source>
</evidence>
<dbReference type="OrthoDB" id="6152956at2759"/>
<reference evidence="3" key="1">
    <citation type="submission" date="2018-11" db="EMBL/GenBank/DDBJ databases">
        <authorList>
            <person name="Alioto T."/>
            <person name="Alioto T."/>
        </authorList>
    </citation>
    <scope>NUCLEOTIDE SEQUENCE</scope>
</reference>
<dbReference type="PANTHER" id="PTHR33395">
    <property type="entry name" value="TRANSCRIPTASE, PUTATIVE-RELATED-RELATED"/>
    <property type="match status" value="1"/>
</dbReference>
<feature type="domain" description="Reverse transcriptase" evidence="1">
    <location>
        <begin position="486"/>
        <end position="591"/>
    </location>
</feature>
<dbReference type="InterPro" id="IPR005135">
    <property type="entry name" value="Endo/exonuclease/phosphatase"/>
</dbReference>
<proteinExistence type="predicted"/>
<dbReference type="GO" id="GO:0061343">
    <property type="term" value="P:cell adhesion involved in heart morphogenesis"/>
    <property type="evidence" value="ECO:0007669"/>
    <property type="project" value="TreeGrafter"/>
</dbReference>
<keyword evidence="4" id="KW-1185">Reference proteome</keyword>
<dbReference type="Proteomes" id="UP000596742">
    <property type="component" value="Unassembled WGS sequence"/>
</dbReference>
<dbReference type="InterPro" id="IPR036691">
    <property type="entry name" value="Endo/exonu/phosph_ase_sf"/>
</dbReference>
<dbReference type="InterPro" id="IPR043502">
    <property type="entry name" value="DNA/RNA_pol_sf"/>
</dbReference>
<dbReference type="GO" id="GO:0031012">
    <property type="term" value="C:extracellular matrix"/>
    <property type="evidence" value="ECO:0007669"/>
    <property type="project" value="TreeGrafter"/>
</dbReference>
<dbReference type="SUPFAM" id="SSF56219">
    <property type="entry name" value="DNase I-like"/>
    <property type="match status" value="1"/>
</dbReference>
<evidence type="ECO:0000259" key="2">
    <source>
        <dbReference type="Pfam" id="PF14529"/>
    </source>
</evidence>
<evidence type="ECO:0000259" key="1">
    <source>
        <dbReference type="Pfam" id="PF00078"/>
    </source>
</evidence>
<dbReference type="AlphaFoldDB" id="A0A8B6FY73"/>
<gene>
    <name evidence="3" type="ORF">MGAL_10B087700</name>
</gene>
<name>A0A8B6FY73_MYTGA</name>
<dbReference type="EMBL" id="UYJE01007509">
    <property type="protein sequence ID" value="VDI55501.1"/>
    <property type="molecule type" value="Genomic_DNA"/>
</dbReference>
<dbReference type="GO" id="GO:0003824">
    <property type="term" value="F:catalytic activity"/>
    <property type="evidence" value="ECO:0007669"/>
    <property type="project" value="InterPro"/>
</dbReference>
<dbReference type="Pfam" id="PF00078">
    <property type="entry name" value="RVT_1"/>
    <property type="match status" value="1"/>
</dbReference>